<name>A0A8X6FWD1_TRICU</name>
<protein>
    <submittedName>
        <fullName evidence="2">Uncharacterized protein</fullName>
    </submittedName>
</protein>
<dbReference type="Proteomes" id="UP000887116">
    <property type="component" value="Unassembled WGS sequence"/>
</dbReference>
<evidence type="ECO:0000313" key="3">
    <source>
        <dbReference type="Proteomes" id="UP000887116"/>
    </source>
</evidence>
<organism evidence="2 3">
    <name type="scientific">Trichonephila clavata</name>
    <name type="common">Joro spider</name>
    <name type="synonym">Nephila clavata</name>
    <dbReference type="NCBI Taxonomy" id="2740835"/>
    <lineage>
        <taxon>Eukaryota</taxon>
        <taxon>Metazoa</taxon>
        <taxon>Ecdysozoa</taxon>
        <taxon>Arthropoda</taxon>
        <taxon>Chelicerata</taxon>
        <taxon>Arachnida</taxon>
        <taxon>Araneae</taxon>
        <taxon>Araneomorphae</taxon>
        <taxon>Entelegynae</taxon>
        <taxon>Araneoidea</taxon>
        <taxon>Nephilidae</taxon>
        <taxon>Trichonephila</taxon>
    </lineage>
</organism>
<reference evidence="2" key="1">
    <citation type="submission" date="2020-07" db="EMBL/GenBank/DDBJ databases">
        <title>Multicomponent nature underlies the extraordinary mechanical properties of spider dragline silk.</title>
        <authorList>
            <person name="Kono N."/>
            <person name="Nakamura H."/>
            <person name="Mori M."/>
            <person name="Yoshida Y."/>
            <person name="Ohtoshi R."/>
            <person name="Malay A.D."/>
            <person name="Moran D.A.P."/>
            <person name="Tomita M."/>
            <person name="Numata K."/>
            <person name="Arakawa K."/>
        </authorList>
    </citation>
    <scope>NUCLEOTIDE SEQUENCE</scope>
</reference>
<dbReference type="AlphaFoldDB" id="A0A8X6FWD1"/>
<evidence type="ECO:0000256" key="1">
    <source>
        <dbReference type="SAM" id="MobiDB-lite"/>
    </source>
</evidence>
<feature type="compositionally biased region" description="Basic and acidic residues" evidence="1">
    <location>
        <begin position="22"/>
        <end position="53"/>
    </location>
</feature>
<keyword evidence="3" id="KW-1185">Reference proteome</keyword>
<accession>A0A8X6FWD1</accession>
<evidence type="ECO:0000313" key="2">
    <source>
        <dbReference type="EMBL" id="GFQ90311.1"/>
    </source>
</evidence>
<dbReference type="EMBL" id="BMAO01003808">
    <property type="protein sequence ID" value="GFQ90311.1"/>
    <property type="molecule type" value="Genomic_DNA"/>
</dbReference>
<comment type="caution">
    <text evidence="2">The sequence shown here is derived from an EMBL/GenBank/DDBJ whole genome shotgun (WGS) entry which is preliminary data.</text>
</comment>
<feature type="region of interest" description="Disordered" evidence="1">
    <location>
        <begin position="1"/>
        <end position="82"/>
    </location>
</feature>
<sequence>MPPALPGVGEVSLNLGSSTSSKIDHRKEREPLHRSIKRISSEKDGEKKTRSDRSCSMSPLPLTRRRRSSAEEKDRTPPTSYL</sequence>
<proteinExistence type="predicted"/>
<gene>
    <name evidence="2" type="ORF">TNCT_36391</name>
</gene>